<dbReference type="Proteomes" id="UP000659654">
    <property type="component" value="Unassembled WGS sequence"/>
</dbReference>
<gene>
    <name evidence="1" type="ORF">BXYJ_LOCUS6268</name>
</gene>
<accession>A0A1I7RZ42</accession>
<organism evidence="2 4">
    <name type="scientific">Bursaphelenchus xylophilus</name>
    <name type="common">Pinewood nematode worm</name>
    <name type="synonym">Aphelenchoides xylophilus</name>
    <dbReference type="NCBI Taxonomy" id="6326"/>
    <lineage>
        <taxon>Eukaryota</taxon>
        <taxon>Metazoa</taxon>
        <taxon>Ecdysozoa</taxon>
        <taxon>Nematoda</taxon>
        <taxon>Chromadorea</taxon>
        <taxon>Rhabditida</taxon>
        <taxon>Tylenchina</taxon>
        <taxon>Tylenchomorpha</taxon>
        <taxon>Aphelenchoidea</taxon>
        <taxon>Aphelenchoididae</taxon>
        <taxon>Bursaphelenchus</taxon>
    </lineage>
</organism>
<dbReference type="Proteomes" id="UP000582659">
    <property type="component" value="Unassembled WGS sequence"/>
</dbReference>
<sequence length="83" mass="9316">MKIWKGLRRGWKGTKILWRLERLDGGGTGAKSDGDIARCTLKRPDFSTKFMPKPGTQAVFVSGFQRLWPFSASLSSLLFLKAL</sequence>
<proteinExistence type="predicted"/>
<dbReference type="WBParaSite" id="BXY_0601000.1">
    <property type="protein sequence ID" value="BXY_0601000.1"/>
    <property type="gene ID" value="BXY_0601000"/>
</dbReference>
<evidence type="ECO:0000313" key="2">
    <source>
        <dbReference type="Proteomes" id="UP000095284"/>
    </source>
</evidence>
<name>A0A1I7RZ42_BURXY</name>
<evidence type="ECO:0000313" key="1">
    <source>
        <dbReference type="EMBL" id="CAD5220617.1"/>
    </source>
</evidence>
<dbReference type="EMBL" id="CAJFDI010000003">
    <property type="protein sequence ID" value="CAD5220617.1"/>
    <property type="molecule type" value="Genomic_DNA"/>
</dbReference>
<reference evidence="4" key="1">
    <citation type="submission" date="2016-11" db="UniProtKB">
        <authorList>
            <consortium name="WormBaseParasite"/>
        </authorList>
    </citation>
    <scope>IDENTIFICATION</scope>
</reference>
<protein>
    <submittedName>
        <fullName evidence="1">(pine wood nematode) hypothetical protein</fullName>
    </submittedName>
</protein>
<reference evidence="1" key="2">
    <citation type="submission" date="2020-09" db="EMBL/GenBank/DDBJ databases">
        <authorList>
            <person name="Kikuchi T."/>
        </authorList>
    </citation>
    <scope>NUCLEOTIDE SEQUENCE</scope>
    <source>
        <strain evidence="1">Ka4C1</strain>
    </source>
</reference>
<dbReference type="AlphaFoldDB" id="A0A1I7RZ42"/>
<evidence type="ECO:0000313" key="3">
    <source>
        <dbReference type="Proteomes" id="UP000659654"/>
    </source>
</evidence>
<keyword evidence="3" id="KW-1185">Reference proteome</keyword>
<dbReference type="Proteomes" id="UP000095284">
    <property type="component" value="Unplaced"/>
</dbReference>
<evidence type="ECO:0000313" key="4">
    <source>
        <dbReference type="WBParaSite" id="BXY_0601000.1"/>
    </source>
</evidence>
<dbReference type="EMBL" id="CAJFCV020000003">
    <property type="protein sequence ID" value="CAG9106877.1"/>
    <property type="molecule type" value="Genomic_DNA"/>
</dbReference>